<dbReference type="SUPFAM" id="SSF82602">
    <property type="entry name" value="Nuclease A inhibitor (NuiA)"/>
    <property type="match status" value="1"/>
</dbReference>
<gene>
    <name evidence="1" type="ORF">GU926_12090</name>
</gene>
<dbReference type="Proteomes" id="UP000464214">
    <property type="component" value="Chromosome"/>
</dbReference>
<dbReference type="InterPro" id="IPR012489">
    <property type="entry name" value="NucleaseA_inhib-like"/>
</dbReference>
<reference evidence="1 2" key="1">
    <citation type="submission" date="2020-01" db="EMBL/GenBank/DDBJ databases">
        <authorList>
            <person name="Kim M."/>
        </authorList>
    </citation>
    <scope>NUCLEOTIDE SEQUENCE [LARGE SCALE GENOMIC DNA]</scope>
    <source>
        <strain evidence="1 2">BT10</strain>
    </source>
</reference>
<name>A0A6P1P1Z1_9BACT</name>
<sequence length="129" mass="14619">MSSNYQELEQLSQSLLFISESEYPLEPFALPAGTSGQEASSFLKAIGQPEQTVEEVTVAHFFRNMVRPSEEDAIQNQNAQKFMALQQWLEKNLKDVKVYRLGQTQVQAYVVGQAEDQTWMGVKTTLIET</sequence>
<dbReference type="Pfam" id="PF07924">
    <property type="entry name" value="NuiA"/>
    <property type="match status" value="1"/>
</dbReference>
<proteinExistence type="predicted"/>
<dbReference type="Gene3D" id="3.40.1460.10">
    <property type="entry name" value="Nuclease A inhibitor-like"/>
    <property type="match status" value="1"/>
</dbReference>
<dbReference type="RefSeq" id="WP_160692205.1">
    <property type="nucleotide sequence ID" value="NZ_CP047897.1"/>
</dbReference>
<keyword evidence="2" id="KW-1185">Reference proteome</keyword>
<dbReference type="EMBL" id="CP047897">
    <property type="protein sequence ID" value="QHL88132.1"/>
    <property type="molecule type" value="Genomic_DNA"/>
</dbReference>
<dbReference type="InterPro" id="IPR036587">
    <property type="entry name" value="NucleaseA_inhib-like_sf"/>
</dbReference>
<protein>
    <submittedName>
        <fullName evidence="1">Nuclease</fullName>
    </submittedName>
</protein>
<dbReference type="AlphaFoldDB" id="A0A6P1P1Z1"/>
<organism evidence="1 2">
    <name type="scientific">Nibribacter ruber</name>
    <dbReference type="NCBI Taxonomy" id="2698458"/>
    <lineage>
        <taxon>Bacteria</taxon>
        <taxon>Pseudomonadati</taxon>
        <taxon>Bacteroidota</taxon>
        <taxon>Cytophagia</taxon>
        <taxon>Cytophagales</taxon>
        <taxon>Hymenobacteraceae</taxon>
        <taxon>Nibribacter</taxon>
    </lineage>
</organism>
<dbReference type="KEGG" id="nib:GU926_12090"/>
<evidence type="ECO:0000313" key="2">
    <source>
        <dbReference type="Proteomes" id="UP000464214"/>
    </source>
</evidence>
<evidence type="ECO:0000313" key="1">
    <source>
        <dbReference type="EMBL" id="QHL88132.1"/>
    </source>
</evidence>
<accession>A0A6P1P1Z1</accession>